<dbReference type="Proteomes" id="UP000248148">
    <property type="component" value="Unassembled WGS sequence"/>
</dbReference>
<evidence type="ECO:0008006" key="3">
    <source>
        <dbReference type="Google" id="ProtNLM"/>
    </source>
</evidence>
<accession>A0A318TK37</accession>
<organism evidence="1 2">
    <name type="scientific">Rhodopseudomonas faecalis</name>
    <dbReference type="NCBI Taxonomy" id="99655"/>
    <lineage>
        <taxon>Bacteria</taxon>
        <taxon>Pseudomonadati</taxon>
        <taxon>Pseudomonadota</taxon>
        <taxon>Alphaproteobacteria</taxon>
        <taxon>Hyphomicrobiales</taxon>
        <taxon>Nitrobacteraceae</taxon>
        <taxon>Rhodopseudomonas</taxon>
    </lineage>
</organism>
<evidence type="ECO:0000313" key="1">
    <source>
        <dbReference type="EMBL" id="PYF05004.1"/>
    </source>
</evidence>
<comment type="caution">
    <text evidence="1">The sequence shown here is derived from an EMBL/GenBank/DDBJ whole genome shotgun (WGS) entry which is preliminary data.</text>
</comment>
<dbReference type="Gene3D" id="1.10.260.40">
    <property type="entry name" value="lambda repressor-like DNA-binding domains"/>
    <property type="match status" value="1"/>
</dbReference>
<dbReference type="AlphaFoldDB" id="A0A318TK37"/>
<protein>
    <recommendedName>
        <fullName evidence="3">YdaS antitoxin of YdaST toxin-antitoxin system</fullName>
    </recommendedName>
</protein>
<dbReference type="InterPro" id="IPR010982">
    <property type="entry name" value="Lambda_DNA-bd_dom_sf"/>
</dbReference>
<name>A0A318TK37_9BRAD</name>
<dbReference type="RefSeq" id="WP_181418860.1">
    <property type="nucleotide sequence ID" value="NZ_QJTI01000002.1"/>
</dbReference>
<evidence type="ECO:0000313" key="2">
    <source>
        <dbReference type="Proteomes" id="UP000248148"/>
    </source>
</evidence>
<proteinExistence type="predicted"/>
<sequence>MGAKTGRDEIVAEIVANKGWRTEIQQRCGITRQAIDNWRQVPPERARIVSDVTGYPLHILRPDVFPDPT</sequence>
<dbReference type="GO" id="GO:0003677">
    <property type="term" value="F:DNA binding"/>
    <property type="evidence" value="ECO:0007669"/>
    <property type="project" value="InterPro"/>
</dbReference>
<reference evidence="1 2" key="1">
    <citation type="submission" date="2018-06" db="EMBL/GenBank/DDBJ databases">
        <title>Genomic Encyclopedia of Archaeal and Bacterial Type Strains, Phase II (KMG-II): from individual species to whole genera.</title>
        <authorList>
            <person name="Goeker M."/>
        </authorList>
    </citation>
    <scope>NUCLEOTIDE SEQUENCE [LARGE SCALE GENOMIC DNA]</scope>
    <source>
        <strain evidence="1 2">JCM 11668</strain>
    </source>
</reference>
<gene>
    <name evidence="1" type="ORF">BJ122_102230</name>
</gene>
<keyword evidence="2" id="KW-1185">Reference proteome</keyword>
<dbReference type="EMBL" id="QJTI01000002">
    <property type="protein sequence ID" value="PYF05004.1"/>
    <property type="molecule type" value="Genomic_DNA"/>
</dbReference>